<dbReference type="Gene3D" id="1.25.40.10">
    <property type="entry name" value="Tetratricopeptide repeat domain"/>
    <property type="match status" value="1"/>
</dbReference>
<name>A0A1C7FFW6_9VIBR</name>
<evidence type="ECO:0000313" key="1">
    <source>
        <dbReference type="EMBL" id="ANU38323.1"/>
    </source>
</evidence>
<keyword evidence="2" id="KW-1185">Reference proteome</keyword>
<dbReference type="EMBL" id="CP016415">
    <property type="protein sequence ID" value="ANU38323.1"/>
    <property type="molecule type" value="Genomic_DNA"/>
</dbReference>
<dbReference type="AlphaFoldDB" id="A0A1C7FFW6"/>
<evidence type="ECO:0008006" key="3">
    <source>
        <dbReference type="Google" id="ProtNLM"/>
    </source>
</evidence>
<dbReference type="Proteomes" id="UP000092528">
    <property type="component" value="Chromosome 2"/>
</dbReference>
<sequence length="164" mass="18905">MELQQCWSHYLKADQLLEQGHWPEAHYLFEQVLTHLPEHIHSALNNQETKPCQFTCLVTGIRDAAVAQSHILNRMGQYEQAFNTLNQTYALLQFVSLEGSDLIRTIGSILIKHCDDLLQHMAAFCSSQRNARWMVELETVQKAHHHFDALKLSYHGKQNTALIN</sequence>
<protein>
    <recommendedName>
        <fullName evidence="3">Tetratricopeptide repeat protein</fullName>
    </recommendedName>
</protein>
<organism evidence="1 2">
    <name type="scientific">Vibrio scophthalmi</name>
    <dbReference type="NCBI Taxonomy" id="45658"/>
    <lineage>
        <taxon>Bacteria</taxon>
        <taxon>Pseudomonadati</taxon>
        <taxon>Pseudomonadota</taxon>
        <taxon>Gammaproteobacteria</taxon>
        <taxon>Vibrionales</taxon>
        <taxon>Vibrionaceae</taxon>
        <taxon>Vibrio</taxon>
    </lineage>
</organism>
<dbReference type="GeneID" id="96874712"/>
<accession>A0A1C7FFW6</accession>
<evidence type="ECO:0000313" key="2">
    <source>
        <dbReference type="Proteomes" id="UP000092528"/>
    </source>
</evidence>
<dbReference type="SUPFAM" id="SSF48452">
    <property type="entry name" value="TPR-like"/>
    <property type="match status" value="1"/>
</dbReference>
<dbReference type="PATRIC" id="fig|45658.7.peg.3242"/>
<dbReference type="InterPro" id="IPR011990">
    <property type="entry name" value="TPR-like_helical_dom_sf"/>
</dbReference>
<reference evidence="1 2" key="1">
    <citation type="submission" date="2016-07" db="EMBL/GenBank/DDBJ databases">
        <title>Genome sequencing of Vibrio scophthalmi strain VS-05, an isolated from Paralichthys olivaceus.</title>
        <authorList>
            <person name="Han H.-J."/>
        </authorList>
    </citation>
    <scope>NUCLEOTIDE SEQUENCE [LARGE SCALE GENOMIC DNA]</scope>
    <source>
        <strain evidence="1 2">VS-05</strain>
    </source>
</reference>
<dbReference type="RefSeq" id="WP_065546204.1">
    <property type="nucleotide sequence ID" value="NZ_CP016415.1"/>
</dbReference>
<gene>
    <name evidence="1" type="ORF">VSVS05_03285</name>
</gene>
<proteinExistence type="predicted"/>